<evidence type="ECO:0000256" key="1">
    <source>
        <dbReference type="ARBA" id="ARBA00005964"/>
    </source>
</evidence>
<feature type="domain" description="Carboxylesterase type B" evidence="4">
    <location>
        <begin position="33"/>
        <end position="500"/>
    </location>
</feature>
<dbReference type="EMBL" id="BAABAL010000018">
    <property type="protein sequence ID" value="GAA4022789.1"/>
    <property type="molecule type" value="Genomic_DNA"/>
</dbReference>
<keyword evidence="3" id="KW-0732">Signal</keyword>
<comment type="similarity">
    <text evidence="1 3">Belongs to the type-B carboxylesterase/lipase family.</text>
</comment>
<dbReference type="PROSITE" id="PS51257">
    <property type="entry name" value="PROKAR_LIPOPROTEIN"/>
    <property type="match status" value="1"/>
</dbReference>
<evidence type="ECO:0000313" key="6">
    <source>
        <dbReference type="Proteomes" id="UP001501747"/>
    </source>
</evidence>
<dbReference type="PANTHER" id="PTHR11559">
    <property type="entry name" value="CARBOXYLESTERASE"/>
    <property type="match status" value="1"/>
</dbReference>
<comment type="caution">
    <text evidence="5">The sequence shown here is derived from an EMBL/GenBank/DDBJ whole genome shotgun (WGS) entry which is preliminary data.</text>
</comment>
<organism evidence="5 6">
    <name type="scientific">Allokutzneria multivorans</name>
    <dbReference type="NCBI Taxonomy" id="1142134"/>
    <lineage>
        <taxon>Bacteria</taxon>
        <taxon>Bacillati</taxon>
        <taxon>Actinomycetota</taxon>
        <taxon>Actinomycetes</taxon>
        <taxon>Pseudonocardiales</taxon>
        <taxon>Pseudonocardiaceae</taxon>
        <taxon>Allokutzneria</taxon>
    </lineage>
</organism>
<evidence type="ECO:0000256" key="3">
    <source>
        <dbReference type="RuleBase" id="RU361235"/>
    </source>
</evidence>
<keyword evidence="6" id="KW-1185">Reference proteome</keyword>
<protein>
    <recommendedName>
        <fullName evidence="3">Carboxylic ester hydrolase</fullName>
        <ecNumber evidence="3">3.1.1.-</ecNumber>
    </recommendedName>
</protein>
<dbReference type="Gene3D" id="3.40.50.1820">
    <property type="entry name" value="alpha/beta hydrolase"/>
    <property type="match status" value="1"/>
</dbReference>
<name>A0ABP7TAR7_9PSEU</name>
<evidence type="ECO:0000256" key="2">
    <source>
        <dbReference type="ARBA" id="ARBA00022801"/>
    </source>
</evidence>
<feature type="chain" id="PRO_5044968564" description="Carboxylic ester hydrolase" evidence="3">
    <location>
        <begin position="29"/>
        <end position="526"/>
    </location>
</feature>
<dbReference type="InterPro" id="IPR050309">
    <property type="entry name" value="Type-B_Carboxylest/Lipase"/>
</dbReference>
<evidence type="ECO:0000313" key="5">
    <source>
        <dbReference type="EMBL" id="GAA4022789.1"/>
    </source>
</evidence>
<evidence type="ECO:0000259" key="4">
    <source>
        <dbReference type="Pfam" id="PF00135"/>
    </source>
</evidence>
<keyword evidence="2 3" id="KW-0378">Hydrolase</keyword>
<feature type="signal peptide" evidence="3">
    <location>
        <begin position="1"/>
        <end position="28"/>
    </location>
</feature>
<dbReference type="InterPro" id="IPR029058">
    <property type="entry name" value="AB_hydrolase_fold"/>
</dbReference>
<accession>A0ABP7TAR7</accession>
<gene>
    <name evidence="5" type="ORF">GCM10022247_53810</name>
</gene>
<reference evidence="6" key="1">
    <citation type="journal article" date="2019" name="Int. J. Syst. Evol. Microbiol.">
        <title>The Global Catalogue of Microorganisms (GCM) 10K type strain sequencing project: providing services to taxonomists for standard genome sequencing and annotation.</title>
        <authorList>
            <consortium name="The Broad Institute Genomics Platform"/>
            <consortium name="The Broad Institute Genome Sequencing Center for Infectious Disease"/>
            <person name="Wu L."/>
            <person name="Ma J."/>
        </authorList>
    </citation>
    <scope>NUCLEOTIDE SEQUENCE [LARGE SCALE GENOMIC DNA]</scope>
    <source>
        <strain evidence="6">JCM 17342</strain>
    </source>
</reference>
<dbReference type="EC" id="3.1.1.-" evidence="3"/>
<dbReference type="Proteomes" id="UP001501747">
    <property type="component" value="Unassembled WGS sequence"/>
</dbReference>
<dbReference type="Pfam" id="PF00135">
    <property type="entry name" value="COesterase"/>
    <property type="match status" value="1"/>
</dbReference>
<sequence>MDMHSNRACLATALAAVLLAGCSPQGQASPAELTVRVDSGELRGIATAKSRQFLGIPFAKPPVGALRWQLPQPPDKWDGVRDASRLGPMCPQAAPDGKPVLTEDCLVLNVTTPRAQRPDRKLPVMVWLHGGGFTRDSGNMYDVQRMADQGGVIVVTANYRLGVLGYLGLPGLAGSGNFGLADQFAAVEWADRNAAAFGGDPGNVTVFGQSAGGMSTCAMITSPKARGLIDKAIISSGSCELNWPTGGLFPGAPEHGPYVPLAKGVADGLSAASGLGCSPDSALECLRGKTVEQLMPIMQSFADHVAYGTDLLPKDPKKALRDGDFAKIPVMSGGARDEARSFVGGALMYNPELITEKTYPTLLSKAFGARADAVAKEYPIAEYGSAGLAWATVNSDQSWACQAQEGHRLLAKHTSVFAFEFADEKAPNVNQITVPGLPMGPTHATELPSLFELNGVDLLREEGQRELGRTMVGYWTQFAHTGDPNHAGAPSWPATTDGKQAQRLAPGDVRPVDVSASHKCAFWAAR</sequence>
<dbReference type="SUPFAM" id="SSF53474">
    <property type="entry name" value="alpha/beta-Hydrolases"/>
    <property type="match status" value="1"/>
</dbReference>
<dbReference type="PROSITE" id="PS00122">
    <property type="entry name" value="CARBOXYLESTERASE_B_1"/>
    <property type="match status" value="1"/>
</dbReference>
<proteinExistence type="inferred from homology"/>
<dbReference type="InterPro" id="IPR002018">
    <property type="entry name" value="CarbesteraseB"/>
</dbReference>
<dbReference type="InterPro" id="IPR019826">
    <property type="entry name" value="Carboxylesterase_B_AS"/>
</dbReference>